<protein>
    <submittedName>
        <fullName evidence="2">VCBS domain-containing protein</fullName>
    </submittedName>
</protein>
<feature type="non-terminal residue" evidence="2">
    <location>
        <position position="1"/>
    </location>
</feature>
<proteinExistence type="predicted"/>
<evidence type="ECO:0000313" key="3">
    <source>
        <dbReference type="Proteomes" id="UP001595692"/>
    </source>
</evidence>
<dbReference type="NCBIfam" id="TIGR01965">
    <property type="entry name" value="VCBS_repeat"/>
    <property type="match status" value="1"/>
</dbReference>
<name>A0ABV8CNI6_9GAMM</name>
<reference evidence="3" key="1">
    <citation type="journal article" date="2019" name="Int. J. Syst. Evol. Microbiol.">
        <title>The Global Catalogue of Microorganisms (GCM) 10K type strain sequencing project: providing services to taxonomists for standard genome sequencing and annotation.</title>
        <authorList>
            <consortium name="The Broad Institute Genomics Platform"/>
            <consortium name="The Broad Institute Genome Sequencing Center for Infectious Disease"/>
            <person name="Wu L."/>
            <person name="Ma J."/>
        </authorList>
    </citation>
    <scope>NUCLEOTIDE SEQUENCE [LARGE SCALE GENOMIC DNA]</scope>
    <source>
        <strain evidence="3">CCUG 54939</strain>
    </source>
</reference>
<evidence type="ECO:0000313" key="2">
    <source>
        <dbReference type="EMBL" id="MFC3913765.1"/>
    </source>
</evidence>
<dbReference type="InterPro" id="IPR013783">
    <property type="entry name" value="Ig-like_fold"/>
</dbReference>
<feature type="region of interest" description="Disordered" evidence="1">
    <location>
        <begin position="119"/>
        <end position="144"/>
    </location>
</feature>
<dbReference type="InterPro" id="IPR010221">
    <property type="entry name" value="VCBS_dom"/>
</dbReference>
<dbReference type="EMBL" id="JBHSAF010000013">
    <property type="protein sequence ID" value="MFC3913765.1"/>
    <property type="molecule type" value="Genomic_DNA"/>
</dbReference>
<feature type="non-terminal residue" evidence="2">
    <location>
        <position position="209"/>
    </location>
</feature>
<dbReference type="InterPro" id="IPR008969">
    <property type="entry name" value="CarboxyPept-like_regulatory"/>
</dbReference>
<sequence>DDEPTAVDDSNSVAEDADNLTITGTVLANDTQGADGATVTPQTVENDLGSLVLNADGSYSFTLNNANPAVQALTDGESLTQTISYLLTDGDGDTSSANLTITITGTDDGVVVTDLTPAASGGEGVVDEDDLATGSDSSKESLSVDGDFTVSAPDGLSSITVGGTVITLASLQGVSADSPILVTTGLGNQLAITGFSNGVVSYTYTLLQS</sequence>
<dbReference type="SUPFAM" id="SSF49464">
    <property type="entry name" value="Carboxypeptidase regulatory domain-like"/>
    <property type="match status" value="1"/>
</dbReference>
<dbReference type="Pfam" id="PF17963">
    <property type="entry name" value="Big_9"/>
    <property type="match status" value="1"/>
</dbReference>
<accession>A0ABV8CNI6</accession>
<dbReference type="Gene3D" id="2.60.40.10">
    <property type="entry name" value="Immunoglobulins"/>
    <property type="match status" value="1"/>
</dbReference>
<gene>
    <name evidence="2" type="ORF">ACFOSS_09835</name>
</gene>
<dbReference type="Proteomes" id="UP001595692">
    <property type="component" value="Unassembled WGS sequence"/>
</dbReference>
<organism evidence="2 3">
    <name type="scientific">Pseudaeromonas sharmana</name>
    <dbReference type="NCBI Taxonomy" id="328412"/>
    <lineage>
        <taxon>Bacteria</taxon>
        <taxon>Pseudomonadati</taxon>
        <taxon>Pseudomonadota</taxon>
        <taxon>Gammaproteobacteria</taxon>
        <taxon>Aeromonadales</taxon>
        <taxon>Aeromonadaceae</taxon>
        <taxon>Pseudaeromonas</taxon>
    </lineage>
</organism>
<comment type="caution">
    <text evidence="2">The sequence shown here is derived from an EMBL/GenBank/DDBJ whole genome shotgun (WGS) entry which is preliminary data.</text>
</comment>
<evidence type="ECO:0000256" key="1">
    <source>
        <dbReference type="SAM" id="MobiDB-lite"/>
    </source>
</evidence>
<keyword evidence="3" id="KW-1185">Reference proteome</keyword>
<dbReference type="RefSeq" id="WP_377152170.1">
    <property type="nucleotide sequence ID" value="NZ_JBHSAF010000013.1"/>
</dbReference>